<organism evidence="5 6">
    <name type="scientific">Mytilus edulis</name>
    <name type="common">Blue mussel</name>
    <dbReference type="NCBI Taxonomy" id="6550"/>
    <lineage>
        <taxon>Eukaryota</taxon>
        <taxon>Metazoa</taxon>
        <taxon>Spiralia</taxon>
        <taxon>Lophotrochozoa</taxon>
        <taxon>Mollusca</taxon>
        <taxon>Bivalvia</taxon>
        <taxon>Autobranchia</taxon>
        <taxon>Pteriomorphia</taxon>
        <taxon>Mytilida</taxon>
        <taxon>Mytiloidea</taxon>
        <taxon>Mytilidae</taxon>
        <taxon>Mytilinae</taxon>
        <taxon>Mytilus</taxon>
    </lineage>
</organism>
<dbReference type="GO" id="GO:0005654">
    <property type="term" value="C:nucleoplasm"/>
    <property type="evidence" value="ECO:0007669"/>
    <property type="project" value="TreeGrafter"/>
</dbReference>
<keyword evidence="6" id="KW-1185">Reference proteome</keyword>
<keyword evidence="1" id="KW-0863">Zinc-finger</keyword>
<dbReference type="Proteomes" id="UP000683360">
    <property type="component" value="Unassembled WGS sequence"/>
</dbReference>
<gene>
    <name evidence="5" type="ORF">MEDL_15904</name>
</gene>
<dbReference type="SUPFAM" id="SSF57845">
    <property type="entry name" value="B-box zinc-binding domain"/>
    <property type="match status" value="1"/>
</dbReference>
<reference evidence="5" key="1">
    <citation type="submission" date="2021-03" db="EMBL/GenBank/DDBJ databases">
        <authorList>
            <person name="Bekaert M."/>
        </authorList>
    </citation>
    <scope>NUCLEOTIDE SEQUENCE</scope>
</reference>
<evidence type="ECO:0000256" key="1">
    <source>
        <dbReference type="PROSITE-ProRule" id="PRU00024"/>
    </source>
</evidence>
<dbReference type="Gene3D" id="3.30.160.60">
    <property type="entry name" value="Classic Zinc Finger"/>
    <property type="match status" value="1"/>
</dbReference>
<dbReference type="InterPro" id="IPR000315">
    <property type="entry name" value="Znf_B-box"/>
</dbReference>
<comment type="caution">
    <text evidence="5">The sequence shown here is derived from an EMBL/GenBank/DDBJ whole genome shotgun (WGS) entry which is preliminary data.</text>
</comment>
<protein>
    <recommendedName>
        <fullName evidence="4">B box-type domain-containing protein</fullName>
    </recommendedName>
</protein>
<sequence length="387" mass="42937">MAQAASKTCEVCVSAPGSQYCIDCEEYYCENCKLLHNRQKLSRNHQFQKASDLIPEGKSKCSEHKEELTLLCNTCNVPACTSCVTGNHKGHTFSKFVDAVAKLQVENETKIRAKTNEANQNIKKIEESLKSFDNSVESVIKAITDEGSMIKRMVDKAVAQMITLVKEQSKKEKDKLMNMLSDAKSVLVAGQALDRKRNELDKTRQDESLVQKINNLKEEISKLTINSLPEFPNISFKRKSVAEDDIRQLIGTYNISNGAPVLEKEEQRHGNLYICDGCGPQYKICPKPPPAKMHHSSSAGSSKKHSCTPQKSITPKRIRTLSPMKHSPASFSANDNTTSSNPEDDDTTIVNEKTTTSAMSAASAVDVCAISKMFKEVKATMIFFCKI</sequence>
<evidence type="ECO:0000259" key="4">
    <source>
        <dbReference type="PROSITE" id="PS50119"/>
    </source>
</evidence>
<accession>A0A8S3QVW5</accession>
<name>A0A8S3QVW5_MYTED</name>
<dbReference type="OrthoDB" id="6112405at2759"/>
<dbReference type="InterPro" id="IPR047153">
    <property type="entry name" value="TRIM45/56/19-like"/>
</dbReference>
<dbReference type="Pfam" id="PF00643">
    <property type="entry name" value="zf-B_box"/>
    <property type="match status" value="1"/>
</dbReference>
<evidence type="ECO:0000256" key="2">
    <source>
        <dbReference type="SAM" id="Coils"/>
    </source>
</evidence>
<dbReference type="PROSITE" id="PS50119">
    <property type="entry name" value="ZF_BBOX"/>
    <property type="match status" value="2"/>
</dbReference>
<evidence type="ECO:0000313" key="6">
    <source>
        <dbReference type="Proteomes" id="UP000683360"/>
    </source>
</evidence>
<evidence type="ECO:0000256" key="3">
    <source>
        <dbReference type="SAM" id="MobiDB-lite"/>
    </source>
</evidence>
<dbReference type="GO" id="GO:0061630">
    <property type="term" value="F:ubiquitin protein ligase activity"/>
    <property type="evidence" value="ECO:0007669"/>
    <property type="project" value="TreeGrafter"/>
</dbReference>
<feature type="domain" description="B box-type" evidence="4">
    <location>
        <begin position="4"/>
        <end position="50"/>
    </location>
</feature>
<dbReference type="PANTHER" id="PTHR25462:SF296">
    <property type="entry name" value="MEIOTIC P26, ISOFORM F"/>
    <property type="match status" value="1"/>
</dbReference>
<evidence type="ECO:0000313" key="5">
    <source>
        <dbReference type="EMBL" id="CAG2201278.1"/>
    </source>
</evidence>
<dbReference type="PANTHER" id="PTHR25462">
    <property type="entry name" value="BONUS, ISOFORM C-RELATED"/>
    <property type="match status" value="1"/>
</dbReference>
<proteinExistence type="predicted"/>
<keyword evidence="1" id="KW-0862">Zinc</keyword>
<dbReference type="CDD" id="cd19757">
    <property type="entry name" value="Bbox1"/>
    <property type="match status" value="1"/>
</dbReference>
<keyword evidence="1" id="KW-0479">Metal-binding</keyword>
<feature type="region of interest" description="Disordered" evidence="3">
    <location>
        <begin position="289"/>
        <end position="347"/>
    </location>
</feature>
<dbReference type="SMART" id="SM00336">
    <property type="entry name" value="BBOX"/>
    <property type="match status" value="2"/>
</dbReference>
<feature type="coiled-coil region" evidence="2">
    <location>
        <begin position="166"/>
        <end position="226"/>
    </location>
</feature>
<feature type="compositionally biased region" description="Polar residues" evidence="3">
    <location>
        <begin position="329"/>
        <end position="341"/>
    </location>
</feature>
<dbReference type="EMBL" id="CAJPWZ010000839">
    <property type="protein sequence ID" value="CAG2201278.1"/>
    <property type="molecule type" value="Genomic_DNA"/>
</dbReference>
<keyword evidence="2" id="KW-0175">Coiled coil</keyword>
<dbReference type="GO" id="GO:0008270">
    <property type="term" value="F:zinc ion binding"/>
    <property type="evidence" value="ECO:0007669"/>
    <property type="project" value="UniProtKB-KW"/>
</dbReference>
<feature type="domain" description="B box-type" evidence="4">
    <location>
        <begin position="56"/>
        <end position="96"/>
    </location>
</feature>
<dbReference type="AlphaFoldDB" id="A0A8S3QVW5"/>